<evidence type="ECO:0000256" key="1">
    <source>
        <dbReference type="ARBA" id="ARBA00023239"/>
    </source>
</evidence>
<dbReference type="CDD" id="cd22268">
    <property type="entry name" value="DPBB_RlpA-like"/>
    <property type="match status" value="1"/>
</dbReference>
<dbReference type="RefSeq" id="WP_263372324.1">
    <property type="nucleotide sequence ID" value="NZ_JAGSYD010000004.1"/>
</dbReference>
<comment type="caution">
    <text evidence="6">The sequence shown here is derived from an EMBL/GenBank/DDBJ whole genome shotgun (WGS) entry which is preliminary data.</text>
</comment>
<comment type="function">
    <text evidence="3">Lytic transglycosylase with a strong preference for naked glycan strands that lack stem peptides.</text>
</comment>
<dbReference type="Pfam" id="PF03330">
    <property type="entry name" value="DPBB_1"/>
    <property type="match status" value="1"/>
</dbReference>
<name>A0ABW1Z7K8_9BACT</name>
<evidence type="ECO:0000256" key="3">
    <source>
        <dbReference type="HAMAP-Rule" id="MF_02071"/>
    </source>
</evidence>
<dbReference type="Gene3D" id="2.40.40.10">
    <property type="entry name" value="RlpA-like domain"/>
    <property type="match status" value="1"/>
</dbReference>
<feature type="domain" description="RlpA-like protein double-psi beta-barrel" evidence="5">
    <location>
        <begin position="112"/>
        <end position="197"/>
    </location>
</feature>
<dbReference type="NCBIfam" id="TIGR00413">
    <property type="entry name" value="rlpA"/>
    <property type="match status" value="1"/>
</dbReference>
<comment type="similarity">
    <text evidence="3 4">Belongs to the RlpA family.</text>
</comment>
<dbReference type="InterPro" id="IPR036908">
    <property type="entry name" value="RlpA-like_sf"/>
</dbReference>
<dbReference type="HAMAP" id="MF_02071">
    <property type="entry name" value="RlpA"/>
    <property type="match status" value="1"/>
</dbReference>
<sequence length="224" mass="24289">MSTTIQSELQARSVANPLAMIDLANSGKDNIAMSEQRRNRTRTLISRTQALAGAAVSSARNRSQQARATMLVMALGVSASVSAAPTTSHVLAASAAKPEAQSKPAKRHWFEVGKATWYGEEFDGRKTANGETFDSTEFTAAHRTLPLGSLIRVTNLRNKRSMVVRVTDRGPWVNNAMLDLSHAAAQKLGFNGTAKVKIEPVDKYGRILQEVAQLTPEKSGRIDE</sequence>
<dbReference type="InterPro" id="IPR012997">
    <property type="entry name" value="RplA"/>
</dbReference>
<accession>A0ABW1Z7K8</accession>
<keyword evidence="1 3" id="KW-0456">Lyase</keyword>
<dbReference type="SUPFAM" id="SSF50685">
    <property type="entry name" value="Barwin-like endoglucanases"/>
    <property type="match status" value="1"/>
</dbReference>
<evidence type="ECO:0000256" key="2">
    <source>
        <dbReference type="ARBA" id="ARBA00023316"/>
    </source>
</evidence>
<dbReference type="EC" id="4.2.2.-" evidence="3"/>
<dbReference type="PANTHER" id="PTHR34183:SF1">
    <property type="entry name" value="ENDOLYTIC PEPTIDOGLYCAN TRANSGLYCOSYLASE RLPA"/>
    <property type="match status" value="1"/>
</dbReference>
<dbReference type="PANTHER" id="PTHR34183">
    <property type="entry name" value="ENDOLYTIC PEPTIDOGLYCAN TRANSGLYCOSYLASE RLPA"/>
    <property type="match status" value="1"/>
</dbReference>
<protein>
    <recommendedName>
        <fullName evidence="3">Probable endolytic peptidoglycan transglycosylase RlpA</fullName>
        <ecNumber evidence="3">4.2.2.-</ecNumber>
    </recommendedName>
</protein>
<dbReference type="InterPro" id="IPR034718">
    <property type="entry name" value="RlpA"/>
</dbReference>
<dbReference type="InterPro" id="IPR009009">
    <property type="entry name" value="RlpA-like_DPBB"/>
</dbReference>
<evidence type="ECO:0000256" key="4">
    <source>
        <dbReference type="RuleBase" id="RU003495"/>
    </source>
</evidence>
<keyword evidence="2 3" id="KW-0961">Cell wall biogenesis/degradation</keyword>
<organism evidence="6 7">
    <name type="scientific">Granulicella cerasi</name>
    <dbReference type="NCBI Taxonomy" id="741063"/>
    <lineage>
        <taxon>Bacteria</taxon>
        <taxon>Pseudomonadati</taxon>
        <taxon>Acidobacteriota</taxon>
        <taxon>Terriglobia</taxon>
        <taxon>Terriglobales</taxon>
        <taxon>Acidobacteriaceae</taxon>
        <taxon>Granulicella</taxon>
    </lineage>
</organism>
<dbReference type="EMBL" id="JBHSWI010000001">
    <property type="protein sequence ID" value="MFC6644390.1"/>
    <property type="molecule type" value="Genomic_DNA"/>
</dbReference>
<evidence type="ECO:0000313" key="7">
    <source>
        <dbReference type="Proteomes" id="UP001596391"/>
    </source>
</evidence>
<evidence type="ECO:0000259" key="5">
    <source>
        <dbReference type="Pfam" id="PF03330"/>
    </source>
</evidence>
<proteinExistence type="inferred from homology"/>
<keyword evidence="7" id="KW-1185">Reference proteome</keyword>
<dbReference type="Proteomes" id="UP001596391">
    <property type="component" value="Unassembled WGS sequence"/>
</dbReference>
<gene>
    <name evidence="3" type="primary">rlpA</name>
    <name evidence="6" type="ORF">ACFQBQ_02035</name>
</gene>
<evidence type="ECO:0000313" key="6">
    <source>
        <dbReference type="EMBL" id="MFC6644390.1"/>
    </source>
</evidence>
<reference evidence="7" key="1">
    <citation type="journal article" date="2019" name="Int. J. Syst. Evol. Microbiol.">
        <title>The Global Catalogue of Microorganisms (GCM) 10K type strain sequencing project: providing services to taxonomists for standard genome sequencing and annotation.</title>
        <authorList>
            <consortium name="The Broad Institute Genomics Platform"/>
            <consortium name="The Broad Institute Genome Sequencing Center for Infectious Disease"/>
            <person name="Wu L."/>
            <person name="Ma J."/>
        </authorList>
    </citation>
    <scope>NUCLEOTIDE SEQUENCE [LARGE SCALE GENOMIC DNA]</scope>
    <source>
        <strain evidence="7">CGMCC 1.16026</strain>
    </source>
</reference>